<dbReference type="SUPFAM" id="SSF56672">
    <property type="entry name" value="DNA/RNA polymerases"/>
    <property type="match status" value="1"/>
</dbReference>
<name>A0A8R1EL94_CAEJA</name>
<dbReference type="InterPro" id="IPR043128">
    <property type="entry name" value="Rev_trsase/Diguanyl_cyclase"/>
</dbReference>
<dbReference type="PROSITE" id="PS50878">
    <property type="entry name" value="RT_POL"/>
    <property type="match status" value="1"/>
</dbReference>
<evidence type="ECO:0000313" key="4">
    <source>
        <dbReference type="Proteomes" id="UP000005237"/>
    </source>
</evidence>
<feature type="region of interest" description="Disordered" evidence="1">
    <location>
        <begin position="199"/>
        <end position="291"/>
    </location>
</feature>
<dbReference type="CDD" id="cd01650">
    <property type="entry name" value="RT_nLTR_like"/>
    <property type="match status" value="1"/>
</dbReference>
<dbReference type="PANTHER" id="PTHR35450:SF2">
    <property type="entry name" value="REVERSE TRANSCRIPTASE DOMAIN-CONTAINING PROTEIN"/>
    <property type="match status" value="1"/>
</dbReference>
<evidence type="ECO:0000259" key="2">
    <source>
        <dbReference type="PROSITE" id="PS50878"/>
    </source>
</evidence>
<accession>A0A8R1EL94</accession>
<sequence>MHKVNNDKRSNLLKSGKFAQRGLSVSSSTPVADTGMTSNWGTVGREAHADSMGTGRQLACTVDRSVTDEATSSGVVVAPPTAKARRNARLHSNRNSPTRRRKSLERTPVETTYATPASDRPSRGGLVQAVYRGRTAFGNSRLLWDDRQDRVLLDCIVFVTSFSDREIDMEALHQEWKIQEHRGLVPPRSKNALRLRINGKHWSTGNGEGLREAPTETGSVPCPQTQTAEPDSPPGSIKEFDGKKKKARKRKRREKGLATDIGENKIMGRTAWETGLPKRRKADGRDRSGLEEVTPFREENTPIVGGFDDGLLWDTLDGDPEVANEEAEGARESTRETLFESFFRANISKATRLIPRKPRRMPKKVDLQWLDKMVRDKIAAKSSIIVVTAALYAGAKVFEEEHNDRFVCAQKSWVEHLGKVANQRRELVEEKKAISRELRRRKLQRGLNEDAYRTVKGLKENGSVKTKSLKDRIVGIDEKINVLDHNCDVRRKLRAAKNRRTPATRTILQKSCNGVVDCSAEEVRNVWAKIIGKEGPRIKIPKEIEDWKDEVRADGSTRTKVPKALWRSWWNISMKSVKSWKAPGPDGVHAFYWKMVPAAREFLCKWVKGKVLIGKKEVPRQVSAGRVVMIPKKGSSTKPEDMRPIACLNVSCKVLNAMIWKVSEENLTKMIPEEQRALRKQECNTLHAHIIDSGVATDFRYRKSPKEVHIAWVDYAKAFDSVSHKYLKWLLRQVGIRASARRTYFSFLQNLTVYYEVRTENGTERSTPLQYRRGVPQGDTLSPRLFCLALAPISHALRKAMQGYTFAFKRESEPTQLTHLLYVDDLKLFSQDSEQLRMGLQLVKRLSEVVGLQYNQKKCSTAHFGGASNAFEEVPVLEYGEVYRYLGIEQHLGTGVEEVRGRVHKTIMERVDRIWESEMTFPEKVHMFNMTVAPVARFYAGNHCATGGERSASNRAWGTELDKEIRKIMATKNARFSKCSKYRPYLPISELGLGLKSLADEVDEATVYAACYLLLTPSLKMFKEIAETHARRGKRTLISDFAWTLQQYAELDVDFSSNGRIRVGEQSFTSARAASRVLVQLMRQHQVANRLEAWKKKTASSSINTADIDKGLSGNWVRACHLDAKVVRDAMGLQEHQVLFNGHPKNGFGKCRFCEEKETCQHVVSVCSTFRASLMVKRHDAVCRVIYDRIRKELKMERLPNNWTPPPLYQAENGTQLYWNHIFHTRAVLRYRRPDMVVVIPERKTILIIEVAVSWVSRLDETTKWKFAKYAHDGNAESRLPPYQFGPALATDLQYSRGFRVEVIPIAIGTCGEVHTSFTDYFKKIPGCQTPKQRQSLLTQIQKRVIRGTVGIMRAHLAHLSR</sequence>
<proteinExistence type="predicted"/>
<feature type="region of interest" description="Disordered" evidence="1">
    <location>
        <begin position="1"/>
        <end position="42"/>
    </location>
</feature>
<protein>
    <submittedName>
        <fullName evidence="3">Reverse transcriptase domain-containing protein</fullName>
    </submittedName>
</protein>
<dbReference type="Proteomes" id="UP000005237">
    <property type="component" value="Unassembled WGS sequence"/>
</dbReference>
<organism evidence="3 4">
    <name type="scientific">Caenorhabditis japonica</name>
    <dbReference type="NCBI Taxonomy" id="281687"/>
    <lineage>
        <taxon>Eukaryota</taxon>
        <taxon>Metazoa</taxon>
        <taxon>Ecdysozoa</taxon>
        <taxon>Nematoda</taxon>
        <taxon>Chromadorea</taxon>
        <taxon>Rhabditida</taxon>
        <taxon>Rhabditina</taxon>
        <taxon>Rhabditomorpha</taxon>
        <taxon>Rhabditoidea</taxon>
        <taxon>Rhabditidae</taxon>
        <taxon>Peloderinae</taxon>
        <taxon>Caenorhabditis</taxon>
    </lineage>
</organism>
<dbReference type="Pfam" id="PF00078">
    <property type="entry name" value="RVT_1"/>
    <property type="match status" value="1"/>
</dbReference>
<feature type="compositionally biased region" description="Basic residues" evidence="1">
    <location>
        <begin position="243"/>
        <end position="254"/>
    </location>
</feature>
<feature type="compositionally biased region" description="Polar residues" evidence="1">
    <location>
        <begin position="216"/>
        <end position="229"/>
    </location>
</feature>
<dbReference type="PANTHER" id="PTHR35450">
    <property type="entry name" value="REVERSE TRANSCRIPTASE DOMAIN-CONTAINING PROTEIN"/>
    <property type="match status" value="1"/>
</dbReference>
<feature type="region of interest" description="Disordered" evidence="1">
    <location>
        <begin position="81"/>
        <end position="124"/>
    </location>
</feature>
<dbReference type="InterPro" id="IPR043502">
    <property type="entry name" value="DNA/RNA_pol_sf"/>
</dbReference>
<feature type="compositionally biased region" description="Basic residues" evidence="1">
    <location>
        <begin position="83"/>
        <end position="103"/>
    </location>
</feature>
<feature type="compositionally biased region" description="Basic and acidic residues" evidence="1">
    <location>
        <begin position="1"/>
        <end position="10"/>
    </location>
</feature>
<dbReference type="InterPro" id="IPR000477">
    <property type="entry name" value="RT_dom"/>
</dbReference>
<evidence type="ECO:0000313" key="3">
    <source>
        <dbReference type="EnsemblMetazoa" id="CJA38875.1"/>
    </source>
</evidence>
<evidence type="ECO:0000256" key="1">
    <source>
        <dbReference type="SAM" id="MobiDB-lite"/>
    </source>
</evidence>
<feature type="compositionally biased region" description="Polar residues" evidence="1">
    <location>
        <begin position="23"/>
        <end position="41"/>
    </location>
</feature>
<reference evidence="3" key="2">
    <citation type="submission" date="2022-06" db="UniProtKB">
        <authorList>
            <consortium name="EnsemblMetazoa"/>
        </authorList>
    </citation>
    <scope>IDENTIFICATION</scope>
    <source>
        <strain evidence="3">DF5081</strain>
    </source>
</reference>
<keyword evidence="4" id="KW-1185">Reference proteome</keyword>
<reference evidence="4" key="1">
    <citation type="submission" date="2010-08" db="EMBL/GenBank/DDBJ databases">
        <authorList>
            <consortium name="Caenorhabditis japonica Sequencing Consortium"/>
            <person name="Wilson R.K."/>
        </authorList>
    </citation>
    <scope>NUCLEOTIDE SEQUENCE [LARGE SCALE GENOMIC DNA]</scope>
    <source>
        <strain evidence="4">DF5081</strain>
    </source>
</reference>
<feature type="domain" description="Reverse transcriptase" evidence="2">
    <location>
        <begin position="611"/>
        <end position="890"/>
    </location>
</feature>
<dbReference type="EnsemblMetazoa" id="CJA38875.1">
    <property type="protein sequence ID" value="CJA38875.1"/>
    <property type="gene ID" value="WBGene00214722"/>
</dbReference>
<dbReference type="Gene3D" id="3.30.70.270">
    <property type="match status" value="1"/>
</dbReference>